<feature type="region of interest" description="Disordered" evidence="3">
    <location>
        <begin position="523"/>
        <end position="542"/>
    </location>
</feature>
<dbReference type="Proteomes" id="UP000052022">
    <property type="component" value="Unassembled WGS sequence"/>
</dbReference>
<dbReference type="GO" id="GO:0005509">
    <property type="term" value="F:calcium ion binding"/>
    <property type="evidence" value="ECO:0007669"/>
    <property type="project" value="InterPro"/>
</dbReference>
<dbReference type="SUPFAM" id="SSF51294">
    <property type="entry name" value="Hedgehog/intein (Hint) domain"/>
    <property type="match status" value="1"/>
</dbReference>
<dbReference type="InterPro" id="IPR018511">
    <property type="entry name" value="Hemolysin-typ_Ca-bd_CS"/>
</dbReference>
<dbReference type="RefSeq" id="WP_058289451.1">
    <property type="nucleotide sequence ID" value="NZ_CYSD01000019.1"/>
</dbReference>
<dbReference type="PANTHER" id="PTHR38340">
    <property type="entry name" value="S-LAYER PROTEIN"/>
    <property type="match status" value="1"/>
</dbReference>
<dbReference type="EMBL" id="CYSD01000019">
    <property type="protein sequence ID" value="CUH77375.1"/>
    <property type="molecule type" value="Genomic_DNA"/>
</dbReference>
<dbReference type="GO" id="GO:0005576">
    <property type="term" value="C:extracellular region"/>
    <property type="evidence" value="ECO:0007669"/>
    <property type="project" value="UniProtKB-SubCell"/>
</dbReference>
<evidence type="ECO:0000313" key="5">
    <source>
        <dbReference type="EMBL" id="CUH77375.1"/>
    </source>
</evidence>
<proteinExistence type="predicted"/>
<dbReference type="SUPFAM" id="SSF51120">
    <property type="entry name" value="beta-Roll"/>
    <property type="match status" value="3"/>
</dbReference>
<evidence type="ECO:0000256" key="1">
    <source>
        <dbReference type="ARBA" id="ARBA00004613"/>
    </source>
</evidence>
<dbReference type="InterPro" id="IPR050557">
    <property type="entry name" value="RTX_toxin/Mannuronan_C5-epim"/>
</dbReference>
<organism evidence="5 6">
    <name type="scientific">Tritonibacter multivorans</name>
    <dbReference type="NCBI Taxonomy" id="928856"/>
    <lineage>
        <taxon>Bacteria</taxon>
        <taxon>Pseudomonadati</taxon>
        <taxon>Pseudomonadota</taxon>
        <taxon>Alphaproteobacteria</taxon>
        <taxon>Rhodobacterales</taxon>
        <taxon>Paracoccaceae</taxon>
        <taxon>Tritonibacter</taxon>
    </lineage>
</organism>
<evidence type="ECO:0000313" key="6">
    <source>
        <dbReference type="Proteomes" id="UP000052022"/>
    </source>
</evidence>
<keyword evidence="2" id="KW-0964">Secreted</keyword>
<feature type="region of interest" description="Disordered" evidence="3">
    <location>
        <begin position="275"/>
        <end position="301"/>
    </location>
</feature>
<feature type="domain" description="Hedgehog/Intein (Hint)" evidence="4">
    <location>
        <begin position="657"/>
        <end position="803"/>
    </location>
</feature>
<dbReference type="InterPro" id="IPR028992">
    <property type="entry name" value="Hedgehog/Intein_dom"/>
</dbReference>
<sequence>MTVYSVTTANWNSAAFWSSISESGTGHTLDFSGLPDTYSVAVADNSNVIAITDGTTLFNIGEDGNTNTDANFSTPTLLSFFNVLTGSDGDDTMDGGAGGDTISGGDGDDSIHGDTDGLYLADDAVGYDLSGIEFSYATGANIGDMADGGTGHVADVNSSQVSDLMLYLDDTTTLVAGDIVDISFVDENGDIVIINNGVVGQSAFGDGTAGSGIFTVTGTDGDGNAIAVMAMFNENDGSAADEILAGESFFDTDTDPLITDGTDAELDPTLAVSLDDSIDGGAGNDTLRGGTGNDTLDGGADDDVLYGRYGDDSMVGGTGDDTLDGGHDNDTLIGGDGSDYLSGDYGDDSVVGGIGDDTLQGSFGDDTLEGGTGADYLYGSYGVDSIEGGDGDDTIGAGRNDGDYVDAGSGSDSIFYESSMGDDTIYGGEGGTDEDTLGASTYLSSGATVTYSGDEEGTLVVSGDTLSFYEIEHQDLTKVADSVDATADSSGSGFLGNAGDDTIFAGAGADTIYGGADNDSLDGGDGADSIEGGTGDDTIVGGSGADTLTGGLGLDSLTGGAGFDEFVLTTSGGADTISDFDTADTDIDGFYNDQIDVSDLSGGTGAGGAVRAFDVVVTDDGSGNALLTFPEGETLVLEGVAPGQINTAPQMYAAGIPCFTPGIQIATARGLVPAEQIRVGDLLQTADNGYQPVIWTGARYVGAAELAARPELRPVLLQAGGLLGNERDLLVSPQHRFLVGHSAAGRALLGEEQFLRAKFMPELRQSRARIAQGVSSVRYIHIMTEAHQVIFADGVATETFWPGPQAVLGLTAADRRELFTLFPSLRALTAVPQPRRAGFVRDQYGHLARQEVTRSGTLSTLQALG</sequence>
<evidence type="ECO:0000256" key="2">
    <source>
        <dbReference type="ARBA" id="ARBA00022525"/>
    </source>
</evidence>
<dbReference type="STRING" id="928856.SAMN04488049_11755"/>
<name>A0A0P1GNB9_9RHOB</name>
<dbReference type="PANTHER" id="PTHR38340:SF1">
    <property type="entry name" value="S-LAYER PROTEIN"/>
    <property type="match status" value="1"/>
</dbReference>
<accession>A0A0P1GNB9</accession>
<evidence type="ECO:0000259" key="4">
    <source>
        <dbReference type="Pfam" id="PF13403"/>
    </source>
</evidence>
<dbReference type="InterPro" id="IPR001343">
    <property type="entry name" value="Hemolysn_Ca-bd"/>
</dbReference>
<dbReference type="Pfam" id="PF13403">
    <property type="entry name" value="Hint_2"/>
    <property type="match status" value="1"/>
</dbReference>
<dbReference type="PROSITE" id="PS00330">
    <property type="entry name" value="HEMOLYSIN_CALCIUM"/>
    <property type="match status" value="6"/>
</dbReference>
<reference evidence="5 6" key="1">
    <citation type="submission" date="2015-09" db="EMBL/GenBank/DDBJ databases">
        <authorList>
            <consortium name="Swine Surveillance"/>
        </authorList>
    </citation>
    <scope>NUCLEOTIDE SEQUENCE [LARGE SCALE GENOMIC DNA]</scope>
    <source>
        <strain evidence="5 6">CECT 7557</strain>
    </source>
</reference>
<keyword evidence="6" id="KW-1185">Reference proteome</keyword>
<dbReference type="Gene3D" id="2.170.16.10">
    <property type="entry name" value="Hedgehog/Intein (Hint) domain"/>
    <property type="match status" value="1"/>
</dbReference>
<dbReference type="PRINTS" id="PR00313">
    <property type="entry name" value="CABNDNGRPT"/>
</dbReference>
<gene>
    <name evidence="5" type="primary">cya_4</name>
    <name evidence="5" type="ORF">TRM7557_01342</name>
</gene>
<comment type="subcellular location">
    <subcellularLocation>
        <location evidence="1">Secreted</location>
    </subcellularLocation>
</comment>
<dbReference type="AlphaFoldDB" id="A0A0P1GNB9"/>
<dbReference type="InterPro" id="IPR036844">
    <property type="entry name" value="Hint_dom_sf"/>
</dbReference>
<dbReference type="Pfam" id="PF00353">
    <property type="entry name" value="HemolysinCabind"/>
    <property type="match status" value="6"/>
</dbReference>
<dbReference type="OrthoDB" id="6305173at2"/>
<dbReference type="InterPro" id="IPR011049">
    <property type="entry name" value="Serralysin-like_metalloprot_C"/>
</dbReference>
<evidence type="ECO:0000256" key="3">
    <source>
        <dbReference type="SAM" id="MobiDB-lite"/>
    </source>
</evidence>
<dbReference type="Gene3D" id="2.150.10.10">
    <property type="entry name" value="Serralysin-like metalloprotease, C-terminal"/>
    <property type="match status" value="3"/>
</dbReference>
<protein>
    <submittedName>
        <fullName evidence="5">Cyclolysin</fullName>
    </submittedName>
</protein>